<comment type="caution">
    <text evidence="2">The sequence shown here is derived from an EMBL/GenBank/DDBJ whole genome shotgun (WGS) entry which is preliminary data.</text>
</comment>
<protein>
    <recommendedName>
        <fullName evidence="4">DUF998 domain-containing protein</fullName>
    </recommendedName>
</protein>
<keyword evidence="1" id="KW-0812">Transmembrane</keyword>
<feature type="transmembrane region" description="Helical" evidence="1">
    <location>
        <begin position="108"/>
        <end position="128"/>
    </location>
</feature>
<organism evidence="2 3">
    <name type="scientific">Cellulomonas iranensis</name>
    <dbReference type="NCBI Taxonomy" id="76862"/>
    <lineage>
        <taxon>Bacteria</taxon>
        <taxon>Bacillati</taxon>
        <taxon>Actinomycetota</taxon>
        <taxon>Actinomycetes</taxon>
        <taxon>Micrococcales</taxon>
        <taxon>Cellulomonadaceae</taxon>
        <taxon>Cellulomonas</taxon>
    </lineage>
</organism>
<reference evidence="2 3" key="1">
    <citation type="submission" date="2023-07" db="EMBL/GenBank/DDBJ databases">
        <title>Sequencing the genomes of 1000 actinobacteria strains.</title>
        <authorList>
            <person name="Klenk H.-P."/>
        </authorList>
    </citation>
    <scope>NUCLEOTIDE SEQUENCE [LARGE SCALE GENOMIC DNA]</scope>
    <source>
        <strain evidence="2 3">DSM 14785</strain>
    </source>
</reference>
<sequence length="257" mass="25612">MTPARTLGDAPPGAVPAVVPGRALRTVHVLLVVAAVAYSGLPLEVLTGFPLDPVTSYLSEHAARGQAWRGLFVTADALAGLAVATAGAILLGARAATLPATPDGPRRWAVVLAVALVVAGAATVVDVLSPMACAPSADAWCASAEAARTLGAQHTVHELSSSLVSLALVAACAAALALVRGARGGSLSRVVRHALAPLVVLATSAVVGTIAVASTLGADAPPVGLWQRAQTLAACATFVVLVPLLRAARVARRAGRP</sequence>
<accession>A0ABU0GMH9</accession>
<feature type="transmembrane region" description="Helical" evidence="1">
    <location>
        <begin position="71"/>
        <end position="96"/>
    </location>
</feature>
<dbReference type="Proteomes" id="UP001240250">
    <property type="component" value="Unassembled WGS sequence"/>
</dbReference>
<dbReference type="RefSeq" id="WP_169798655.1">
    <property type="nucleotide sequence ID" value="NZ_CP194061.1"/>
</dbReference>
<keyword evidence="1" id="KW-0472">Membrane</keyword>
<name>A0ABU0GMH9_9CELL</name>
<evidence type="ECO:0000313" key="3">
    <source>
        <dbReference type="Proteomes" id="UP001240250"/>
    </source>
</evidence>
<evidence type="ECO:0000313" key="2">
    <source>
        <dbReference type="EMBL" id="MDQ0426571.1"/>
    </source>
</evidence>
<gene>
    <name evidence="2" type="ORF">JO380_002952</name>
</gene>
<evidence type="ECO:0008006" key="4">
    <source>
        <dbReference type="Google" id="ProtNLM"/>
    </source>
</evidence>
<feature type="transmembrane region" description="Helical" evidence="1">
    <location>
        <begin position="163"/>
        <end position="182"/>
    </location>
</feature>
<keyword evidence="3" id="KW-1185">Reference proteome</keyword>
<dbReference type="InterPro" id="IPR009339">
    <property type="entry name" value="DUF998"/>
</dbReference>
<keyword evidence="1" id="KW-1133">Transmembrane helix</keyword>
<dbReference type="EMBL" id="JAUSVM010000001">
    <property type="protein sequence ID" value="MDQ0426571.1"/>
    <property type="molecule type" value="Genomic_DNA"/>
</dbReference>
<feature type="transmembrane region" description="Helical" evidence="1">
    <location>
        <begin position="29"/>
        <end position="51"/>
    </location>
</feature>
<feature type="transmembrane region" description="Helical" evidence="1">
    <location>
        <begin position="194"/>
        <end position="217"/>
    </location>
</feature>
<evidence type="ECO:0000256" key="1">
    <source>
        <dbReference type="SAM" id="Phobius"/>
    </source>
</evidence>
<proteinExistence type="predicted"/>
<feature type="transmembrane region" description="Helical" evidence="1">
    <location>
        <begin position="229"/>
        <end position="248"/>
    </location>
</feature>
<dbReference type="Pfam" id="PF06197">
    <property type="entry name" value="DUF998"/>
    <property type="match status" value="1"/>
</dbReference>